<protein>
    <submittedName>
        <fullName evidence="1">Uncharacterized protein LOC111412546</fullName>
    </submittedName>
</protein>
<proteinExistence type="predicted"/>
<dbReference type="Pfam" id="PF04646">
    <property type="entry name" value="DUF604"/>
    <property type="match status" value="1"/>
</dbReference>
<name>A0A8S0UDX4_OLEEU</name>
<keyword evidence="2" id="KW-1185">Reference proteome</keyword>
<feature type="non-terminal residue" evidence="1">
    <location>
        <position position="117"/>
    </location>
</feature>
<dbReference type="AlphaFoldDB" id="A0A8S0UDX4"/>
<dbReference type="InterPro" id="IPR006740">
    <property type="entry name" value="DUF604"/>
</dbReference>
<dbReference type="Proteomes" id="UP000594638">
    <property type="component" value="Unassembled WGS sequence"/>
</dbReference>
<dbReference type="Gramene" id="OE9D000854T1">
    <property type="protein sequence ID" value="OE9D000854C1"/>
    <property type="gene ID" value="OE9D000854"/>
</dbReference>
<comment type="caution">
    <text evidence="1">The sequence shown here is derived from an EMBL/GenBank/DDBJ whole genome shotgun (WGS) entry which is preliminary data.</text>
</comment>
<organism evidence="1 2">
    <name type="scientific">Olea europaea subsp. europaea</name>
    <dbReference type="NCBI Taxonomy" id="158383"/>
    <lineage>
        <taxon>Eukaryota</taxon>
        <taxon>Viridiplantae</taxon>
        <taxon>Streptophyta</taxon>
        <taxon>Embryophyta</taxon>
        <taxon>Tracheophyta</taxon>
        <taxon>Spermatophyta</taxon>
        <taxon>Magnoliopsida</taxon>
        <taxon>eudicotyledons</taxon>
        <taxon>Gunneridae</taxon>
        <taxon>Pentapetalae</taxon>
        <taxon>asterids</taxon>
        <taxon>lamiids</taxon>
        <taxon>Lamiales</taxon>
        <taxon>Oleaceae</taxon>
        <taxon>Oleeae</taxon>
        <taxon>Olea</taxon>
    </lineage>
</organism>
<dbReference type="EMBL" id="CACTIH010007718">
    <property type="protein sequence ID" value="CAA3017603.1"/>
    <property type="molecule type" value="Genomic_DNA"/>
</dbReference>
<accession>A0A8S0UDX4</accession>
<evidence type="ECO:0000313" key="2">
    <source>
        <dbReference type="Proteomes" id="UP000594638"/>
    </source>
</evidence>
<dbReference type="PANTHER" id="PTHR10811">
    <property type="entry name" value="FRINGE-RELATED"/>
    <property type="match status" value="1"/>
</dbReference>
<gene>
    <name evidence="1" type="ORF">OLEA9_D000854</name>
</gene>
<dbReference type="OrthoDB" id="414175at2759"/>
<evidence type="ECO:0000313" key="1">
    <source>
        <dbReference type="EMBL" id="CAA3017603.1"/>
    </source>
</evidence>
<reference evidence="1 2" key="1">
    <citation type="submission" date="2019-12" db="EMBL/GenBank/DDBJ databases">
        <authorList>
            <person name="Alioto T."/>
            <person name="Alioto T."/>
            <person name="Gomez Garrido J."/>
        </authorList>
    </citation>
    <scope>NUCLEOTIDE SEQUENCE [LARGE SCALE GENOMIC DNA]</scope>
</reference>
<sequence>MDMRCDASSFLSSHPQFPLMSLHHFDMVEPIFPSMDRAESTRHLMKAAKVDQSRMMQQTVCHHRQSNWTFSISWGYFVHLYERIMPIDRCECCDVICVHGRKADVKFRECMTDEIIA</sequence>